<name>A0A1C0YCM1_9BACL</name>
<protein>
    <recommendedName>
        <fullName evidence="3">RadC-like JAB domain-containing protein</fullName>
    </recommendedName>
</protein>
<gene>
    <name evidence="4" type="ORF">A6M13_14460</name>
</gene>
<evidence type="ECO:0000256" key="2">
    <source>
        <dbReference type="ARBA" id="ARBA00023049"/>
    </source>
</evidence>
<accession>A0A1C0YCM1</accession>
<keyword evidence="2" id="KW-0645">Protease</keyword>
<sequence>MSDCGFKQSQTYEEERIYEIVRLKAKFRKLPKKYLSKNLEDYPVRSPADFAHIAMKFIGDDDREIFLVACLSTKNKIQSLHRCQIGLLNASLVTPREVFKTAFLQNAVAIIVAHNHPSQVLLSIV</sequence>
<keyword evidence="2" id="KW-0378">Hydrolase</keyword>
<evidence type="ECO:0000256" key="1">
    <source>
        <dbReference type="ARBA" id="ARBA00010243"/>
    </source>
</evidence>
<proteinExistence type="inferred from homology"/>
<evidence type="ECO:0000313" key="5">
    <source>
        <dbReference type="Proteomes" id="UP000093199"/>
    </source>
</evidence>
<dbReference type="STRING" id="33978.A6M13_14460"/>
<dbReference type="PANTHER" id="PTHR30471">
    <property type="entry name" value="DNA REPAIR PROTEIN RADC"/>
    <property type="match status" value="1"/>
</dbReference>
<keyword evidence="5" id="KW-1185">Reference proteome</keyword>
<dbReference type="GO" id="GO:0008237">
    <property type="term" value="F:metallopeptidase activity"/>
    <property type="evidence" value="ECO:0007669"/>
    <property type="project" value="UniProtKB-KW"/>
</dbReference>
<evidence type="ECO:0000259" key="3">
    <source>
        <dbReference type="Pfam" id="PF04002"/>
    </source>
</evidence>
<dbReference type="InterPro" id="IPR001405">
    <property type="entry name" value="UPF0758"/>
</dbReference>
<feature type="domain" description="RadC-like JAB" evidence="3">
    <location>
        <begin position="45"/>
        <end position="119"/>
    </location>
</feature>
<dbReference type="Pfam" id="PF04002">
    <property type="entry name" value="RadC"/>
    <property type="match status" value="1"/>
</dbReference>
<dbReference type="PANTHER" id="PTHR30471:SF3">
    <property type="entry name" value="UPF0758 PROTEIN YEES-RELATED"/>
    <property type="match status" value="1"/>
</dbReference>
<dbReference type="Gene3D" id="3.40.140.10">
    <property type="entry name" value="Cytidine Deaminase, domain 2"/>
    <property type="match status" value="1"/>
</dbReference>
<comment type="caution">
    <text evidence="4">The sequence shown here is derived from an EMBL/GenBank/DDBJ whole genome shotgun (WGS) entry which is preliminary data.</text>
</comment>
<dbReference type="AlphaFoldDB" id="A0A1C0YCM1"/>
<dbReference type="Proteomes" id="UP000093199">
    <property type="component" value="Unassembled WGS sequence"/>
</dbReference>
<dbReference type="InterPro" id="IPR025657">
    <property type="entry name" value="RadC_JAB"/>
</dbReference>
<keyword evidence="2" id="KW-0482">Metalloprotease</keyword>
<organism evidence="4 5">
    <name type="scientific">Caryophanon tenue</name>
    <dbReference type="NCBI Taxonomy" id="33978"/>
    <lineage>
        <taxon>Bacteria</taxon>
        <taxon>Bacillati</taxon>
        <taxon>Bacillota</taxon>
        <taxon>Bacilli</taxon>
        <taxon>Bacillales</taxon>
        <taxon>Caryophanaceae</taxon>
        <taxon>Caryophanon</taxon>
    </lineage>
</organism>
<reference evidence="4 5" key="1">
    <citation type="submission" date="2016-07" db="EMBL/GenBank/DDBJ databases">
        <title>Caryophanon tenue genome sequencing.</title>
        <authorList>
            <person name="Verma A."/>
            <person name="Pal Y."/>
            <person name="Krishnamurthi S."/>
        </authorList>
    </citation>
    <scope>NUCLEOTIDE SEQUENCE [LARGE SCALE GENOMIC DNA]</scope>
    <source>
        <strain evidence="4 5">DSM 14152</strain>
    </source>
</reference>
<comment type="similarity">
    <text evidence="1">Belongs to the UPF0758 family.</text>
</comment>
<evidence type="ECO:0000313" key="4">
    <source>
        <dbReference type="EMBL" id="OCS84922.1"/>
    </source>
</evidence>
<dbReference type="EMBL" id="MASJ01000018">
    <property type="protein sequence ID" value="OCS84922.1"/>
    <property type="molecule type" value="Genomic_DNA"/>
</dbReference>